<sequence length="168" mass="19477">MKRGIVAGLVIFVLVFSMSSFDMHKFYMAIYQINYASEKKMLQVTTRIFVDDLDKALEKKYNKKFFLGTNKETAESVDLLKKYLAENFYLKVDGQSKAMNFLSKEMDGDVLVCYLNAKEISKIKTIEINNSVLIESFPEQQNIVHINAFNIKKSFLFTETSTKEVLKY</sequence>
<evidence type="ECO:0000313" key="2">
    <source>
        <dbReference type="Proteomes" id="UP000257136"/>
    </source>
</evidence>
<protein>
    <recommendedName>
        <fullName evidence="3">Peptidase E</fullName>
    </recommendedName>
</protein>
<keyword evidence="2" id="KW-1185">Reference proteome</keyword>
<gene>
    <name evidence="1" type="ORF">C8P67_103368</name>
</gene>
<name>A0A3E0ERH4_9FLAO</name>
<organism evidence="1 2">
    <name type="scientific">Flavobacterium aquicola</name>
    <dbReference type="NCBI Taxonomy" id="1682742"/>
    <lineage>
        <taxon>Bacteria</taxon>
        <taxon>Pseudomonadati</taxon>
        <taxon>Bacteroidota</taxon>
        <taxon>Flavobacteriia</taxon>
        <taxon>Flavobacteriales</taxon>
        <taxon>Flavobacteriaceae</taxon>
        <taxon>Flavobacterium</taxon>
    </lineage>
</organism>
<evidence type="ECO:0000313" key="1">
    <source>
        <dbReference type="EMBL" id="REH00384.1"/>
    </source>
</evidence>
<dbReference type="Proteomes" id="UP000257136">
    <property type="component" value="Unassembled WGS sequence"/>
</dbReference>
<proteinExistence type="predicted"/>
<dbReference type="AlphaFoldDB" id="A0A3E0ERH4"/>
<dbReference type="OrthoDB" id="5735516at2"/>
<accession>A0A3E0ERH4</accession>
<dbReference type="InterPro" id="IPR046525">
    <property type="entry name" value="DUF6702"/>
</dbReference>
<comment type="caution">
    <text evidence="1">The sequence shown here is derived from an EMBL/GenBank/DDBJ whole genome shotgun (WGS) entry which is preliminary data.</text>
</comment>
<dbReference type="RefSeq" id="WP_115811671.1">
    <property type="nucleotide sequence ID" value="NZ_QUNI01000003.1"/>
</dbReference>
<dbReference type="EMBL" id="QUNI01000003">
    <property type="protein sequence ID" value="REH00384.1"/>
    <property type="molecule type" value="Genomic_DNA"/>
</dbReference>
<evidence type="ECO:0008006" key="3">
    <source>
        <dbReference type="Google" id="ProtNLM"/>
    </source>
</evidence>
<reference evidence="1 2" key="1">
    <citation type="submission" date="2018-08" db="EMBL/GenBank/DDBJ databases">
        <title>Genomic Encyclopedia of Archaeal and Bacterial Type Strains, Phase II (KMG-II): from individual species to whole genera.</title>
        <authorList>
            <person name="Goeker M."/>
        </authorList>
    </citation>
    <scope>NUCLEOTIDE SEQUENCE [LARGE SCALE GENOMIC DNA]</scope>
    <source>
        <strain evidence="1 2">DSM 100880</strain>
    </source>
</reference>
<dbReference type="Pfam" id="PF20420">
    <property type="entry name" value="DUF6702"/>
    <property type="match status" value="1"/>
</dbReference>